<protein>
    <submittedName>
        <fullName evidence="2">Uncharacterized protein</fullName>
    </submittedName>
</protein>
<sequence length="228" mass="24948">MGFSTLRIIAGAFILTSGHPSRMTRPSNDLASAFPWNDFGSLPQDVPHLSATDCLTLDAPRLSARLATLMKDSMLSRAMRRKAHRLEGGPTMPATSVHKSTEPENPQPEPWVEIFVGLVPVQGLVYRYKEADFVQFELQGCFGNCGLLISTPTPLRPPLSSPAARGEKHEDWILETWTTLACHLCSFAHACEGRSLQAGTPELVYATYVRSCGIEMPTGSSGIDTFQE</sequence>
<gene>
    <name evidence="2" type="ORF">CB5_LOCUS14850</name>
</gene>
<feature type="region of interest" description="Disordered" evidence="1">
    <location>
        <begin position="87"/>
        <end position="106"/>
    </location>
</feature>
<evidence type="ECO:0000313" key="2">
    <source>
        <dbReference type="EMBL" id="CAD1831639.1"/>
    </source>
</evidence>
<accession>A0A6V7PLC4</accession>
<evidence type="ECO:0000256" key="1">
    <source>
        <dbReference type="SAM" id="MobiDB-lite"/>
    </source>
</evidence>
<name>A0A6V7PLC4_ANACO</name>
<dbReference type="AlphaFoldDB" id="A0A6V7PLC4"/>
<reference evidence="2" key="1">
    <citation type="submission" date="2020-07" db="EMBL/GenBank/DDBJ databases">
        <authorList>
            <person name="Lin J."/>
        </authorList>
    </citation>
    <scope>NUCLEOTIDE SEQUENCE</scope>
</reference>
<dbReference type="EMBL" id="LR862149">
    <property type="protein sequence ID" value="CAD1831639.1"/>
    <property type="molecule type" value="Genomic_DNA"/>
</dbReference>
<organism evidence="2">
    <name type="scientific">Ananas comosus var. bracteatus</name>
    <name type="common">red pineapple</name>
    <dbReference type="NCBI Taxonomy" id="296719"/>
    <lineage>
        <taxon>Eukaryota</taxon>
        <taxon>Viridiplantae</taxon>
        <taxon>Streptophyta</taxon>
        <taxon>Embryophyta</taxon>
        <taxon>Tracheophyta</taxon>
        <taxon>Spermatophyta</taxon>
        <taxon>Magnoliopsida</taxon>
        <taxon>Liliopsida</taxon>
        <taxon>Poales</taxon>
        <taxon>Bromeliaceae</taxon>
        <taxon>Bromelioideae</taxon>
        <taxon>Ananas</taxon>
    </lineage>
</organism>
<proteinExistence type="predicted"/>